<evidence type="ECO:0000313" key="1">
    <source>
        <dbReference type="EMBL" id="MFG6077269.1"/>
    </source>
</evidence>
<accession>A0ABW7CM13</accession>
<evidence type="ECO:0000313" key="2">
    <source>
        <dbReference type="Proteomes" id="UP001605250"/>
    </source>
</evidence>
<name>A0ABW7CM13_9GAMM</name>
<proteinExistence type="predicted"/>
<keyword evidence="2" id="KW-1185">Reference proteome</keyword>
<reference evidence="1 2" key="1">
    <citation type="submission" date="2024-07" db="EMBL/GenBank/DDBJ databases">
        <title>Novel bacterial strain Erwinia sp. OPT-41 promoting growth of various crops.</title>
        <authorList>
            <person name="Egorshina A."/>
            <person name="Lukyantsev M.A."/>
            <person name="Golubev S.N."/>
            <person name="Muratova A.Y."/>
            <person name="Bulygina E.A."/>
        </authorList>
    </citation>
    <scope>NUCLEOTIDE SEQUENCE [LARGE SCALE GENOMIC DNA]</scope>
    <source>
        <strain evidence="1 2">OPT-41</strain>
    </source>
</reference>
<sequence>MNGPLSEKVIYMAFAVSHLATSFSKKGGQFRHQDDWIISGTDIARRSAACPSAGHARCSTGNPKLWLLKGGA</sequence>
<dbReference type="Proteomes" id="UP001605250">
    <property type="component" value="Unassembled WGS sequence"/>
</dbReference>
<gene>
    <name evidence="1" type="ORF">AB3U87_12955</name>
</gene>
<comment type="caution">
    <text evidence="1">The sequence shown here is derived from an EMBL/GenBank/DDBJ whole genome shotgun (WGS) entry which is preliminary data.</text>
</comment>
<dbReference type="RefSeq" id="WP_394149291.1">
    <property type="nucleotide sequence ID" value="NZ_JBGCUC010000010.1"/>
</dbReference>
<dbReference type="EMBL" id="JBGCUC010000010">
    <property type="protein sequence ID" value="MFG6077269.1"/>
    <property type="molecule type" value="Genomic_DNA"/>
</dbReference>
<organism evidence="1 2">
    <name type="scientific">Erwinia plantamica</name>
    <dbReference type="NCBI Taxonomy" id="3237104"/>
    <lineage>
        <taxon>Bacteria</taxon>
        <taxon>Pseudomonadati</taxon>
        <taxon>Pseudomonadota</taxon>
        <taxon>Gammaproteobacteria</taxon>
        <taxon>Enterobacterales</taxon>
        <taxon>Erwiniaceae</taxon>
        <taxon>Erwinia</taxon>
    </lineage>
</organism>
<protein>
    <submittedName>
        <fullName evidence="1">Uncharacterized protein</fullName>
    </submittedName>
</protein>